<dbReference type="SMART" id="SM00028">
    <property type="entry name" value="TPR"/>
    <property type="match status" value="5"/>
</dbReference>
<dbReference type="Proteomes" id="UP000599391">
    <property type="component" value="Unassembled WGS sequence"/>
</dbReference>
<keyword evidence="1" id="KW-0677">Repeat</keyword>
<feature type="domain" description="Protein kinase" evidence="4">
    <location>
        <begin position="13"/>
        <end position="319"/>
    </location>
</feature>
<accession>A0A8J7L8A5</accession>
<dbReference type="PROSITE" id="PS50011">
    <property type="entry name" value="PROTEIN_KINASE_DOM"/>
    <property type="match status" value="1"/>
</dbReference>
<gene>
    <name evidence="5" type="ORF">I8751_27075</name>
</gene>
<dbReference type="Pfam" id="PF13432">
    <property type="entry name" value="TPR_16"/>
    <property type="match status" value="1"/>
</dbReference>
<sequence>MQVLRCLPNPEIINLSVSLGRGGEACIYALPSDSELVAKIYHKPTVAHAYKLQAMLTNPPENPTASLGHISIAWPLDLLRAADVSDDFASGSGDRIIGFLMPRIRGMRPVIDFYNPRTRRQHCPLFNYQYLLRTARNLAAAFAALHSSGYCVGDVNESNILVSDTALVTLVDTDSFQVRDLDNNVVYRCPVGKPEFTPPELQNKIFAQHDREIAHDLFGLGVLIFQLLMEGTHPFSGIFQGIPEPPPYEARIAAGHFTYSRKRQVPYLPTPIAPAWEILHPKLQELFLRCFEDGHSDTQLRPSAQNWLSVLAEAEDSLITCTTNPQHRYNNHLHDCPWCERTLRLGGRDPFPSPQAIANREHLRPRRIPKRRYANQPARLPQPVMPLQHWNYWQTANNANYAPSKRSRRAKFYPAIFCLLGFGMLGYLDVMVKFTRPFVSQNAYTQQTLMARPKIKTPTLTFADYYKQGHAAYQIRDYEQAVESFSQAIKQQPTNSKAFVNRGNSRYNLKDYEGALADYNQALQINPQEIKAFVNRGNSRYMLAEYSNDPDREYKQAIADFNNALRLNNQEAEAYIRRGVVRSQMAKYSSESLEDYKLAVADFTKAIQLNSAKTEAYFQRGSVRHQMAQYSSEYTQEYQRAIADFDQALMLNNKLAKVYLKRGMLRYELAQYGGNESDQNSRKAIEDLQLAAKLSLEQEDTDNYQQALSSMCVMVETRCSALFPNSSIWNNTGTN</sequence>
<keyword evidence="6" id="KW-1185">Reference proteome</keyword>
<evidence type="ECO:0000313" key="6">
    <source>
        <dbReference type="Proteomes" id="UP000599391"/>
    </source>
</evidence>
<evidence type="ECO:0000256" key="3">
    <source>
        <dbReference type="PROSITE-ProRule" id="PRU00339"/>
    </source>
</evidence>
<organism evidence="5 6">
    <name type="scientific">Atlanticothrix silvestris CENA357</name>
    <dbReference type="NCBI Taxonomy" id="1725252"/>
    <lineage>
        <taxon>Bacteria</taxon>
        <taxon>Bacillati</taxon>
        <taxon>Cyanobacteriota</taxon>
        <taxon>Cyanophyceae</taxon>
        <taxon>Nostocales</taxon>
        <taxon>Nodulariaceae</taxon>
        <taxon>Atlanticothrix</taxon>
        <taxon>Atlanticothrix silvestris</taxon>
    </lineage>
</organism>
<dbReference type="PANTHER" id="PTHR44858:SF1">
    <property type="entry name" value="UDP-N-ACETYLGLUCOSAMINE--PEPTIDE N-ACETYLGLUCOSAMINYLTRANSFERASE SPINDLY-RELATED"/>
    <property type="match status" value="1"/>
</dbReference>
<keyword evidence="2 3" id="KW-0802">TPR repeat</keyword>
<comment type="caution">
    <text evidence="5">The sequence shown here is derived from an EMBL/GenBank/DDBJ whole genome shotgun (WGS) entry which is preliminary data.</text>
</comment>
<protein>
    <submittedName>
        <fullName evidence="5">Tetratricopeptide repeat protein</fullName>
    </submittedName>
</protein>
<dbReference type="SUPFAM" id="SSF56112">
    <property type="entry name" value="Protein kinase-like (PK-like)"/>
    <property type="match status" value="1"/>
</dbReference>
<dbReference type="InterPro" id="IPR011009">
    <property type="entry name" value="Kinase-like_dom_sf"/>
</dbReference>
<dbReference type="InterPro" id="IPR019734">
    <property type="entry name" value="TPR_rpt"/>
</dbReference>
<dbReference type="GO" id="GO:0046813">
    <property type="term" value="P:receptor-mediated virion attachment to host cell"/>
    <property type="evidence" value="ECO:0007669"/>
    <property type="project" value="TreeGrafter"/>
</dbReference>
<dbReference type="EMBL" id="JAECZB010000102">
    <property type="protein sequence ID" value="MBH8555937.1"/>
    <property type="molecule type" value="Genomic_DNA"/>
</dbReference>
<dbReference type="InterPro" id="IPR000719">
    <property type="entry name" value="Prot_kinase_dom"/>
</dbReference>
<dbReference type="PROSITE" id="PS50293">
    <property type="entry name" value="TPR_REGION"/>
    <property type="match status" value="1"/>
</dbReference>
<dbReference type="GO" id="GO:0004672">
    <property type="term" value="F:protein kinase activity"/>
    <property type="evidence" value="ECO:0007669"/>
    <property type="project" value="InterPro"/>
</dbReference>
<feature type="repeat" description="TPR" evidence="3">
    <location>
        <begin position="496"/>
        <end position="529"/>
    </location>
</feature>
<evidence type="ECO:0000259" key="4">
    <source>
        <dbReference type="PROSITE" id="PS50011"/>
    </source>
</evidence>
<proteinExistence type="predicted"/>
<name>A0A8J7L8A5_9CYAN</name>
<dbReference type="Gene3D" id="1.25.40.10">
    <property type="entry name" value="Tetratricopeptide repeat domain"/>
    <property type="match status" value="3"/>
</dbReference>
<dbReference type="AlphaFoldDB" id="A0A8J7L8A5"/>
<evidence type="ECO:0000256" key="1">
    <source>
        <dbReference type="ARBA" id="ARBA00022737"/>
    </source>
</evidence>
<dbReference type="SUPFAM" id="SSF48452">
    <property type="entry name" value="TPR-like"/>
    <property type="match status" value="1"/>
</dbReference>
<evidence type="ECO:0000313" key="5">
    <source>
        <dbReference type="EMBL" id="MBH8555937.1"/>
    </source>
</evidence>
<dbReference type="GO" id="GO:0005524">
    <property type="term" value="F:ATP binding"/>
    <property type="evidence" value="ECO:0007669"/>
    <property type="project" value="InterPro"/>
</dbReference>
<dbReference type="Gene3D" id="1.10.510.10">
    <property type="entry name" value="Transferase(Phosphotransferase) domain 1"/>
    <property type="match status" value="1"/>
</dbReference>
<dbReference type="RefSeq" id="WP_214442140.1">
    <property type="nucleotide sequence ID" value="NZ_JAECZB010000102.1"/>
</dbReference>
<feature type="repeat" description="TPR" evidence="3">
    <location>
        <begin position="462"/>
        <end position="495"/>
    </location>
</feature>
<dbReference type="PANTHER" id="PTHR44858">
    <property type="entry name" value="TETRATRICOPEPTIDE REPEAT PROTEIN 6"/>
    <property type="match status" value="1"/>
</dbReference>
<reference evidence="5 6" key="1">
    <citation type="journal article" date="2021" name="Int. J. Syst. Evol. Microbiol.">
        <title>Amazonocrinis nigriterrae gen. nov., sp. nov., Atlanticothrix silvestris gen. nov., sp. nov. and Dendronalium phyllosphericum gen. nov., sp. nov., nostocacean cyanobacteria from Brazilian environments.</title>
        <authorList>
            <person name="Alvarenga D.O."/>
            <person name="Andreote A.P.D."/>
            <person name="Branco L.H.Z."/>
            <person name="Delbaje E."/>
            <person name="Cruz R.B."/>
            <person name="Varani A.M."/>
            <person name="Fiore M.F."/>
        </authorList>
    </citation>
    <scope>NUCLEOTIDE SEQUENCE [LARGE SCALE GENOMIC DNA]</scope>
    <source>
        <strain evidence="5 6">CENA357</strain>
    </source>
</reference>
<dbReference type="GO" id="GO:0009279">
    <property type="term" value="C:cell outer membrane"/>
    <property type="evidence" value="ECO:0007669"/>
    <property type="project" value="TreeGrafter"/>
</dbReference>
<dbReference type="PROSITE" id="PS50005">
    <property type="entry name" value="TPR"/>
    <property type="match status" value="2"/>
</dbReference>
<dbReference type="InterPro" id="IPR011990">
    <property type="entry name" value="TPR-like_helical_dom_sf"/>
</dbReference>
<dbReference type="InterPro" id="IPR050498">
    <property type="entry name" value="Ycf3"/>
</dbReference>
<evidence type="ECO:0000256" key="2">
    <source>
        <dbReference type="ARBA" id="ARBA00022803"/>
    </source>
</evidence>